<proteinExistence type="predicted"/>
<protein>
    <submittedName>
        <fullName evidence="2">Uncharacterized protein</fullName>
    </submittedName>
</protein>
<gene>
    <name evidence="2" type="ORF">POM88_019004</name>
</gene>
<organism evidence="2 3">
    <name type="scientific">Heracleum sosnowskyi</name>
    <dbReference type="NCBI Taxonomy" id="360622"/>
    <lineage>
        <taxon>Eukaryota</taxon>
        <taxon>Viridiplantae</taxon>
        <taxon>Streptophyta</taxon>
        <taxon>Embryophyta</taxon>
        <taxon>Tracheophyta</taxon>
        <taxon>Spermatophyta</taxon>
        <taxon>Magnoliopsida</taxon>
        <taxon>eudicotyledons</taxon>
        <taxon>Gunneridae</taxon>
        <taxon>Pentapetalae</taxon>
        <taxon>asterids</taxon>
        <taxon>campanulids</taxon>
        <taxon>Apiales</taxon>
        <taxon>Apiaceae</taxon>
        <taxon>Apioideae</taxon>
        <taxon>apioid superclade</taxon>
        <taxon>Tordylieae</taxon>
        <taxon>Tordyliinae</taxon>
        <taxon>Heracleum</taxon>
    </lineage>
</organism>
<feature type="region of interest" description="Disordered" evidence="1">
    <location>
        <begin position="55"/>
        <end position="94"/>
    </location>
</feature>
<evidence type="ECO:0000256" key="1">
    <source>
        <dbReference type="SAM" id="MobiDB-lite"/>
    </source>
</evidence>
<reference evidence="2" key="1">
    <citation type="submission" date="2023-02" db="EMBL/GenBank/DDBJ databases">
        <title>Genome of toxic invasive species Heracleum sosnowskyi carries increased number of genes despite the absence of recent whole-genome duplications.</title>
        <authorList>
            <person name="Schelkunov M."/>
            <person name="Shtratnikova V."/>
            <person name="Makarenko M."/>
            <person name="Klepikova A."/>
            <person name="Omelchenko D."/>
            <person name="Novikova G."/>
            <person name="Obukhova E."/>
            <person name="Bogdanov V."/>
            <person name="Penin A."/>
            <person name="Logacheva M."/>
        </authorList>
    </citation>
    <scope>NUCLEOTIDE SEQUENCE</scope>
    <source>
        <strain evidence="2">Hsosn_3</strain>
        <tissue evidence="2">Leaf</tissue>
    </source>
</reference>
<accession>A0AAD8MZR5</accession>
<feature type="compositionally biased region" description="Basic and acidic residues" evidence="1">
    <location>
        <begin position="55"/>
        <end position="78"/>
    </location>
</feature>
<evidence type="ECO:0000313" key="2">
    <source>
        <dbReference type="EMBL" id="KAK1390826.1"/>
    </source>
</evidence>
<keyword evidence="3" id="KW-1185">Reference proteome</keyword>
<sequence length="155" mass="17952">MDAQRIHVSTFLNAQYEVELEDLQQTILHIAEQEDEDLNRIKEESRRRRQAILEKYKAQQSQQKHELKSEETSEERSKQPSKSFGEAYSSSNESVDMILDDTSFSLDMSPEQNKPPERFLVLQHWERGKGSDDMFCDDFCGGSPAGVRNQVILIL</sequence>
<name>A0AAD8MZR5_9APIA</name>
<dbReference type="AlphaFoldDB" id="A0AAD8MZR5"/>
<dbReference type="Proteomes" id="UP001237642">
    <property type="component" value="Unassembled WGS sequence"/>
</dbReference>
<evidence type="ECO:0000313" key="3">
    <source>
        <dbReference type="Proteomes" id="UP001237642"/>
    </source>
</evidence>
<reference evidence="2" key="2">
    <citation type="submission" date="2023-05" db="EMBL/GenBank/DDBJ databases">
        <authorList>
            <person name="Schelkunov M.I."/>
        </authorList>
    </citation>
    <scope>NUCLEOTIDE SEQUENCE</scope>
    <source>
        <strain evidence="2">Hsosn_3</strain>
        <tissue evidence="2">Leaf</tissue>
    </source>
</reference>
<comment type="caution">
    <text evidence="2">The sequence shown here is derived from an EMBL/GenBank/DDBJ whole genome shotgun (WGS) entry which is preliminary data.</text>
</comment>
<dbReference type="EMBL" id="JAUIZM010000004">
    <property type="protein sequence ID" value="KAK1390826.1"/>
    <property type="molecule type" value="Genomic_DNA"/>
</dbReference>